<dbReference type="SUPFAM" id="SSF159941">
    <property type="entry name" value="MM3350-like"/>
    <property type="match status" value="1"/>
</dbReference>
<evidence type="ECO:0000313" key="2">
    <source>
        <dbReference type="EMBL" id="HJA93483.1"/>
    </source>
</evidence>
<gene>
    <name evidence="2" type="ORF">H9717_10290</name>
</gene>
<evidence type="ECO:0000313" key="3">
    <source>
        <dbReference type="Proteomes" id="UP000886858"/>
    </source>
</evidence>
<evidence type="ECO:0000259" key="1">
    <source>
        <dbReference type="Pfam" id="PF07929"/>
    </source>
</evidence>
<sequence length="523" mass="60454">MAKEYIFRVKPKGYRNNYRVIRIGCKRTLDDLHMAILDAYDFTAEHLYMFSPNRKPYDRNGYYSPYDEEHKSADQAVLEALGLKLGDCWLYLYDFGDDWMFDVTLESIEDGRGNKKAEVMDGKGELEQYPDWEEDEDDEEEWLTDEDMELPYDLDGLLDEDLDSDELSFDLDDEIVVDVLDEDENMEVLLSDDDEGQLDMIRERLGIKEDKPAGKKKKTASVRQSAAAIVKTLKKDPELLERLLGANGLCLLIKMAQEKKLRLRECVIGRNDLGMMDALGIILLEERDGGILYLTKDAVTFASYFMEKERKAGLEKRAEKERLFLAILLFYQVMEADRLYEMFCGLFSEECTRQEFDGMLQVLEFSGRLATVTSGKDDTKYLTSLTEYEDDAPRILAMREIYQVPDYCPKTRQELETCYREGIMPPAMPGLLEYLIAEKQMKAADCYSLEKLMKAGADLGLEFSDIEDEVREVLNENGLRLTKRVREMMTRVMEGFPSAALKGYTMDEFRKLYPGKNPKDPTK</sequence>
<dbReference type="AlphaFoldDB" id="A0A9D2I8F0"/>
<dbReference type="Gene3D" id="3.10.290.30">
    <property type="entry name" value="MM3350-like"/>
    <property type="match status" value="1"/>
</dbReference>
<organism evidence="2 3">
    <name type="scientific">Candidatus Eisenbergiella merdipullorum</name>
    <dbReference type="NCBI Taxonomy" id="2838553"/>
    <lineage>
        <taxon>Bacteria</taxon>
        <taxon>Bacillati</taxon>
        <taxon>Bacillota</taxon>
        <taxon>Clostridia</taxon>
        <taxon>Lachnospirales</taxon>
        <taxon>Lachnospiraceae</taxon>
        <taxon>Eisenbergiella</taxon>
    </lineage>
</organism>
<dbReference type="Pfam" id="PF07929">
    <property type="entry name" value="PRiA4_ORF3"/>
    <property type="match status" value="1"/>
</dbReference>
<reference evidence="2" key="1">
    <citation type="journal article" date="2021" name="PeerJ">
        <title>Extensive microbial diversity within the chicken gut microbiome revealed by metagenomics and culture.</title>
        <authorList>
            <person name="Gilroy R."/>
            <person name="Ravi A."/>
            <person name="Getino M."/>
            <person name="Pursley I."/>
            <person name="Horton D.L."/>
            <person name="Alikhan N.F."/>
            <person name="Baker D."/>
            <person name="Gharbi K."/>
            <person name="Hall N."/>
            <person name="Watson M."/>
            <person name="Adriaenssens E.M."/>
            <person name="Foster-Nyarko E."/>
            <person name="Jarju S."/>
            <person name="Secka A."/>
            <person name="Antonio M."/>
            <person name="Oren A."/>
            <person name="Chaudhuri R.R."/>
            <person name="La Ragione R."/>
            <person name="Hildebrand F."/>
            <person name="Pallen M.J."/>
        </authorList>
    </citation>
    <scope>NUCLEOTIDE SEQUENCE</scope>
    <source>
        <strain evidence="2">CHK179-7159</strain>
    </source>
</reference>
<dbReference type="InterPro" id="IPR012912">
    <property type="entry name" value="Plasmid_pRiA4b_Orf3-like"/>
</dbReference>
<name>A0A9D2I8F0_9FIRM</name>
<feature type="domain" description="Plasmid pRiA4b Orf3-like" evidence="1">
    <location>
        <begin position="18"/>
        <end position="125"/>
    </location>
</feature>
<reference evidence="2" key="2">
    <citation type="submission" date="2021-04" db="EMBL/GenBank/DDBJ databases">
        <authorList>
            <person name="Gilroy R."/>
        </authorList>
    </citation>
    <scope>NUCLEOTIDE SEQUENCE</scope>
    <source>
        <strain evidence="2">CHK179-7159</strain>
    </source>
</reference>
<dbReference type="InterPro" id="IPR024047">
    <property type="entry name" value="MM3350-like_sf"/>
</dbReference>
<comment type="caution">
    <text evidence="2">The sequence shown here is derived from an EMBL/GenBank/DDBJ whole genome shotgun (WGS) entry which is preliminary data.</text>
</comment>
<proteinExistence type="predicted"/>
<protein>
    <submittedName>
        <fullName evidence="2">Plasmid pRiA4b ORF-3 family protein</fullName>
    </submittedName>
</protein>
<dbReference type="Proteomes" id="UP000886858">
    <property type="component" value="Unassembled WGS sequence"/>
</dbReference>
<accession>A0A9D2I8F0</accession>
<dbReference type="EMBL" id="DWYY01000112">
    <property type="protein sequence ID" value="HJA93483.1"/>
    <property type="molecule type" value="Genomic_DNA"/>
</dbReference>